<dbReference type="GeneID" id="64060889"/>
<organism evidence="1 2">
    <name type="scientific">Sutterella wadsworthensis HGA0223</name>
    <dbReference type="NCBI Taxonomy" id="1203554"/>
    <lineage>
        <taxon>Bacteria</taxon>
        <taxon>Pseudomonadati</taxon>
        <taxon>Pseudomonadota</taxon>
        <taxon>Betaproteobacteria</taxon>
        <taxon>Burkholderiales</taxon>
        <taxon>Sutterellaceae</taxon>
        <taxon>Sutterella</taxon>
    </lineage>
</organism>
<gene>
    <name evidence="1" type="ORF">HMPREF1476_01319</name>
</gene>
<sequence length="66" mass="6997">MISAASDDEAITLMGLHAGDYIPNARKLTPGGPDTITRALPVALKKNSPKALAPGEFFNGLTFIWN</sequence>
<reference evidence="1 2" key="1">
    <citation type="submission" date="2013-04" db="EMBL/GenBank/DDBJ databases">
        <title>The Genome Sequence of Sutterella wadsworthensis HGA0223.</title>
        <authorList>
            <consortium name="The Broad Institute Genomics Platform"/>
            <person name="Earl A."/>
            <person name="Ward D."/>
            <person name="Feldgarden M."/>
            <person name="Gevers D."/>
            <person name="Schmidt T.M."/>
            <person name="Dover J."/>
            <person name="Dai D."/>
            <person name="Walker B."/>
            <person name="Young S."/>
            <person name="Zeng Q."/>
            <person name="Gargeya S."/>
            <person name="Fitzgerald M."/>
            <person name="Haas B."/>
            <person name="Abouelleil A."/>
            <person name="Allen A.W."/>
            <person name="Alvarado L."/>
            <person name="Arachchi H.M."/>
            <person name="Berlin A.M."/>
            <person name="Chapman S.B."/>
            <person name="Gainer-Dewar J."/>
            <person name="Goldberg J."/>
            <person name="Griggs A."/>
            <person name="Gujja S."/>
            <person name="Hansen M."/>
            <person name="Howarth C."/>
            <person name="Imamovic A."/>
            <person name="Ireland A."/>
            <person name="Larimer J."/>
            <person name="McCowan C."/>
            <person name="Murphy C."/>
            <person name="Pearson M."/>
            <person name="Poon T.W."/>
            <person name="Priest M."/>
            <person name="Roberts A."/>
            <person name="Saif S."/>
            <person name="Shea T."/>
            <person name="Sisk P."/>
            <person name="Sykes S."/>
            <person name="Wortman J."/>
            <person name="Nusbaum C."/>
            <person name="Birren B."/>
        </authorList>
    </citation>
    <scope>NUCLEOTIDE SEQUENCE [LARGE SCALE GENOMIC DNA]</scope>
    <source>
        <strain evidence="1 2">HGA0223</strain>
    </source>
</reference>
<proteinExistence type="predicted"/>
<dbReference type="eggNOG" id="ENOG5030YKN">
    <property type="taxonomic scope" value="Bacteria"/>
</dbReference>
<accession>S3BCL5</accession>
<evidence type="ECO:0000313" key="1">
    <source>
        <dbReference type="EMBL" id="EPD99048.1"/>
    </source>
</evidence>
<dbReference type="Proteomes" id="UP000014400">
    <property type="component" value="Unassembled WGS sequence"/>
</dbReference>
<dbReference type="EMBL" id="ATCF01000018">
    <property type="protein sequence ID" value="EPD99048.1"/>
    <property type="molecule type" value="Genomic_DNA"/>
</dbReference>
<dbReference type="RefSeq" id="WP_016474553.1">
    <property type="nucleotide sequence ID" value="NZ_KE150480.1"/>
</dbReference>
<name>S3BCL5_9BURK</name>
<comment type="caution">
    <text evidence="1">The sequence shown here is derived from an EMBL/GenBank/DDBJ whole genome shotgun (WGS) entry which is preliminary data.</text>
</comment>
<keyword evidence="2" id="KW-1185">Reference proteome</keyword>
<dbReference type="HOGENOM" id="CLU_3066969_0_0_4"/>
<evidence type="ECO:0000313" key="2">
    <source>
        <dbReference type="Proteomes" id="UP000014400"/>
    </source>
</evidence>
<protein>
    <submittedName>
        <fullName evidence="1">Uncharacterized protein</fullName>
    </submittedName>
</protein>
<dbReference type="AlphaFoldDB" id="S3BCL5"/>